<evidence type="ECO:0000313" key="3">
    <source>
        <dbReference type="Proteomes" id="UP000266841"/>
    </source>
</evidence>
<reference evidence="2 3" key="1">
    <citation type="journal article" date="2012" name="Genome Biol.">
        <title>Genome and low-iron response of an oceanic diatom adapted to chronic iron limitation.</title>
        <authorList>
            <person name="Lommer M."/>
            <person name="Specht M."/>
            <person name="Roy A.S."/>
            <person name="Kraemer L."/>
            <person name="Andreson R."/>
            <person name="Gutowska M.A."/>
            <person name="Wolf J."/>
            <person name="Bergner S.V."/>
            <person name="Schilhabel M.B."/>
            <person name="Klostermeier U.C."/>
            <person name="Beiko R.G."/>
            <person name="Rosenstiel P."/>
            <person name="Hippler M."/>
            <person name="Laroche J."/>
        </authorList>
    </citation>
    <scope>NUCLEOTIDE SEQUENCE [LARGE SCALE GENOMIC DNA]</scope>
    <source>
        <strain evidence="2 3">CCMP1005</strain>
    </source>
</reference>
<organism evidence="2 3">
    <name type="scientific">Thalassiosira oceanica</name>
    <name type="common">Marine diatom</name>
    <dbReference type="NCBI Taxonomy" id="159749"/>
    <lineage>
        <taxon>Eukaryota</taxon>
        <taxon>Sar</taxon>
        <taxon>Stramenopiles</taxon>
        <taxon>Ochrophyta</taxon>
        <taxon>Bacillariophyta</taxon>
        <taxon>Coscinodiscophyceae</taxon>
        <taxon>Thalassiosirophycidae</taxon>
        <taxon>Thalassiosirales</taxon>
        <taxon>Thalassiosiraceae</taxon>
        <taxon>Thalassiosira</taxon>
    </lineage>
</organism>
<comment type="caution">
    <text evidence="2">The sequence shown here is derived from an EMBL/GenBank/DDBJ whole genome shotgun (WGS) entry which is preliminary data.</text>
</comment>
<evidence type="ECO:0000313" key="2">
    <source>
        <dbReference type="EMBL" id="EJK55839.1"/>
    </source>
</evidence>
<protein>
    <recommendedName>
        <fullName evidence="1">PDZ domain-containing protein</fullName>
    </recommendedName>
</protein>
<dbReference type="AlphaFoldDB" id="K0RTX7"/>
<dbReference type="SUPFAM" id="SSF50156">
    <property type="entry name" value="PDZ domain-like"/>
    <property type="match status" value="1"/>
</dbReference>
<dbReference type="OrthoDB" id="6235640at2759"/>
<dbReference type="Gene3D" id="2.30.42.10">
    <property type="match status" value="1"/>
</dbReference>
<sequence length="93" mass="9865">MPAGIHLVSRRGSLLVRSVDPSGPYGSQGLRAGMAVTRICGVPVAGKTAPEVVAIVREAEGSVTVEAEAPREWPDWETLGDKVEGEDARELRN</sequence>
<dbReference type="PROSITE" id="PS50106">
    <property type="entry name" value="PDZ"/>
    <property type="match status" value="1"/>
</dbReference>
<name>K0RTX7_THAOC</name>
<dbReference type="Proteomes" id="UP000266841">
    <property type="component" value="Unassembled WGS sequence"/>
</dbReference>
<evidence type="ECO:0000259" key="1">
    <source>
        <dbReference type="PROSITE" id="PS50106"/>
    </source>
</evidence>
<feature type="domain" description="PDZ" evidence="1">
    <location>
        <begin position="1"/>
        <end position="71"/>
    </location>
</feature>
<keyword evidence="3" id="KW-1185">Reference proteome</keyword>
<gene>
    <name evidence="2" type="ORF">THAOC_24380</name>
</gene>
<dbReference type="InterPro" id="IPR001478">
    <property type="entry name" value="PDZ"/>
</dbReference>
<proteinExistence type="predicted"/>
<dbReference type="InterPro" id="IPR036034">
    <property type="entry name" value="PDZ_sf"/>
</dbReference>
<dbReference type="SMART" id="SM00228">
    <property type="entry name" value="PDZ"/>
    <property type="match status" value="1"/>
</dbReference>
<dbReference type="EMBL" id="AGNL01033073">
    <property type="protein sequence ID" value="EJK55839.1"/>
    <property type="molecule type" value="Genomic_DNA"/>
</dbReference>
<accession>K0RTX7</accession>